<comment type="caution">
    <text evidence="6">The sequence shown here is derived from an EMBL/GenBank/DDBJ whole genome shotgun (WGS) entry which is preliminary data.</text>
</comment>
<proteinExistence type="predicted"/>
<keyword evidence="7" id="KW-1185">Reference proteome</keyword>
<feature type="transmembrane region" description="Helical" evidence="5">
    <location>
        <begin position="413"/>
        <end position="433"/>
    </location>
</feature>
<keyword evidence="3 5" id="KW-1133">Transmembrane helix</keyword>
<dbReference type="STRING" id="1859473.BG261_10575"/>
<comment type="subcellular location">
    <subcellularLocation>
        <location evidence="1">Membrane</location>
        <topology evidence="1">Multi-pass membrane protein</topology>
    </subcellularLocation>
</comment>
<dbReference type="PANTHER" id="PTHR11785:SF512">
    <property type="entry name" value="SOBREMESA, ISOFORM B"/>
    <property type="match status" value="1"/>
</dbReference>
<protein>
    <submittedName>
        <fullName evidence="6">Amino acid permease</fullName>
    </submittedName>
</protein>
<organism evidence="6 7">
    <name type="scientific">Floricoccus tropicus</name>
    <dbReference type="NCBI Taxonomy" id="1859473"/>
    <lineage>
        <taxon>Bacteria</taxon>
        <taxon>Bacillati</taxon>
        <taxon>Bacillota</taxon>
        <taxon>Bacilli</taxon>
        <taxon>Lactobacillales</taxon>
        <taxon>Streptococcaceae</taxon>
        <taxon>Floricoccus</taxon>
    </lineage>
</organism>
<evidence type="ECO:0000256" key="2">
    <source>
        <dbReference type="ARBA" id="ARBA00022692"/>
    </source>
</evidence>
<feature type="transmembrane region" description="Helical" evidence="5">
    <location>
        <begin position="157"/>
        <end position="174"/>
    </location>
</feature>
<evidence type="ECO:0000313" key="7">
    <source>
        <dbReference type="Proteomes" id="UP000178622"/>
    </source>
</evidence>
<dbReference type="RefSeq" id="WP_070791755.1">
    <property type="nucleotide sequence ID" value="NZ_MKIR01000004.1"/>
</dbReference>
<dbReference type="GO" id="GO:0015179">
    <property type="term" value="F:L-amino acid transmembrane transporter activity"/>
    <property type="evidence" value="ECO:0007669"/>
    <property type="project" value="TreeGrafter"/>
</dbReference>
<feature type="transmembrane region" description="Helical" evidence="5">
    <location>
        <begin position="12"/>
        <end position="32"/>
    </location>
</feature>
<dbReference type="AlphaFoldDB" id="A0A1E8GPA1"/>
<name>A0A1E8GPA1_9LACT</name>
<feature type="transmembrane region" description="Helical" evidence="5">
    <location>
        <begin position="44"/>
        <end position="67"/>
    </location>
</feature>
<dbReference type="InterPro" id="IPR050598">
    <property type="entry name" value="AminoAcid_Transporter"/>
</dbReference>
<feature type="transmembrane region" description="Helical" evidence="5">
    <location>
        <begin position="331"/>
        <end position="350"/>
    </location>
</feature>
<evidence type="ECO:0000256" key="1">
    <source>
        <dbReference type="ARBA" id="ARBA00004141"/>
    </source>
</evidence>
<reference evidence="7" key="1">
    <citation type="submission" date="2016-09" db="EMBL/GenBank/DDBJ databases">
        <title>Draft genome sequence of a novel species of the family Streptococcaceae isolated from flowers.</title>
        <authorList>
            <person name="Chuah L.-O."/>
            <person name="Yap K.-P."/>
            <person name="Thong K.L."/>
            <person name="Liong M.T."/>
            <person name="Ahmad R."/>
            <person name="Rusul G."/>
        </authorList>
    </citation>
    <scope>NUCLEOTIDE SEQUENCE [LARGE SCALE GENOMIC DNA]</scope>
    <source>
        <strain evidence="7">DF1</strain>
    </source>
</reference>
<feature type="transmembrane region" description="Helical" evidence="5">
    <location>
        <begin position="194"/>
        <end position="220"/>
    </location>
</feature>
<dbReference type="Gene3D" id="1.20.1740.10">
    <property type="entry name" value="Amino acid/polyamine transporter I"/>
    <property type="match status" value="1"/>
</dbReference>
<dbReference type="PIRSF" id="PIRSF006060">
    <property type="entry name" value="AA_transporter"/>
    <property type="match status" value="1"/>
</dbReference>
<evidence type="ECO:0000313" key="6">
    <source>
        <dbReference type="EMBL" id="OFI50079.1"/>
    </source>
</evidence>
<keyword evidence="2 5" id="KW-0812">Transmembrane</keyword>
<evidence type="ECO:0000256" key="5">
    <source>
        <dbReference type="SAM" id="Phobius"/>
    </source>
</evidence>
<evidence type="ECO:0000256" key="3">
    <source>
        <dbReference type="ARBA" id="ARBA00022989"/>
    </source>
</evidence>
<dbReference type="EMBL" id="MKIR01000004">
    <property type="protein sequence ID" value="OFI50079.1"/>
    <property type="molecule type" value="Genomic_DNA"/>
</dbReference>
<dbReference type="PANTHER" id="PTHR11785">
    <property type="entry name" value="AMINO ACID TRANSPORTER"/>
    <property type="match status" value="1"/>
</dbReference>
<evidence type="ECO:0000256" key="4">
    <source>
        <dbReference type="ARBA" id="ARBA00023136"/>
    </source>
</evidence>
<feature type="transmembrane region" description="Helical" evidence="5">
    <location>
        <begin position="232"/>
        <end position="254"/>
    </location>
</feature>
<gene>
    <name evidence="6" type="ORF">BG261_10575</name>
</gene>
<dbReference type="Pfam" id="PF13520">
    <property type="entry name" value="AA_permease_2"/>
    <property type="match status" value="1"/>
</dbReference>
<feature type="transmembrane region" description="Helical" evidence="5">
    <location>
        <begin position="274"/>
        <end position="294"/>
    </location>
</feature>
<feature type="transmembrane region" description="Helical" evidence="5">
    <location>
        <begin position="128"/>
        <end position="145"/>
    </location>
</feature>
<feature type="transmembrane region" description="Helical" evidence="5">
    <location>
        <begin position="87"/>
        <end position="113"/>
    </location>
</feature>
<dbReference type="Proteomes" id="UP000178622">
    <property type="component" value="Unassembled WGS sequence"/>
</dbReference>
<dbReference type="OrthoDB" id="3181223at2"/>
<dbReference type="InterPro" id="IPR002293">
    <property type="entry name" value="AA/rel_permease1"/>
</dbReference>
<feature type="transmembrane region" description="Helical" evidence="5">
    <location>
        <begin position="388"/>
        <end position="407"/>
    </location>
</feature>
<dbReference type="GO" id="GO:0016020">
    <property type="term" value="C:membrane"/>
    <property type="evidence" value="ECO:0007669"/>
    <property type="project" value="UniProtKB-SubCell"/>
</dbReference>
<feature type="transmembrane region" description="Helical" evidence="5">
    <location>
        <begin position="356"/>
        <end position="376"/>
    </location>
</feature>
<sequence length="439" mass="47537">MDKNELKREVGLMGALSTVVGTVIGAGVFFKIASMAERTGSANLIILAWILAGTFTVAGGLTVAELATMFPETGGAVKYLEKAYGGLVGYLFAWIQTLIYYPASIAALAIIWATQFTNLFGMKQGDNIIFISLIILVSIIALNSLGTRVASFSQSLFTVLKLIPIALIIIFGLLSKAEVHFSLFPFTAGKDINFVTGLGGAIVASMFAFDGWIGVGNIAGEMKHPERDLPKAIIGGLSLIMFIYIAISFVMLKFMPVEAIAGNKNTASEVAQMIFGNFGGKLVTIGILISVYGAMNGYTFSAVRVPYAIALEENLPKYKFFQKLNRFSSPFNASLIIGVMSSLMILTKQFDMLTDLVIFVTWGFSLLLFIAVFKFRKTMPNADRPYKVIGYPLVPIIAIVGALYIMYSSLTTNFILSMIGIGATLLGIPAYYLTVKNKK</sequence>
<keyword evidence="4 5" id="KW-0472">Membrane</keyword>
<accession>A0A1E8GPA1</accession>